<proteinExistence type="predicted"/>
<feature type="domain" description="25S rRNA (uridine-N(3))-methyltransferase BMT5-like" evidence="1">
    <location>
        <begin position="33"/>
        <end position="198"/>
    </location>
</feature>
<accession>A0AAW0J0H6</accession>
<dbReference type="Proteomes" id="UP000237347">
    <property type="component" value="Unassembled WGS sequence"/>
</dbReference>
<reference evidence="2 3" key="1">
    <citation type="journal article" date="2018" name="Sci. Data">
        <title>The draft genome sequence of cork oak.</title>
        <authorList>
            <person name="Ramos A.M."/>
            <person name="Usie A."/>
            <person name="Barbosa P."/>
            <person name="Barros P.M."/>
            <person name="Capote T."/>
            <person name="Chaves I."/>
            <person name="Simoes F."/>
            <person name="Abreu I."/>
            <person name="Carrasquinho I."/>
            <person name="Faro C."/>
            <person name="Guimaraes J.B."/>
            <person name="Mendonca D."/>
            <person name="Nobrega F."/>
            <person name="Rodrigues L."/>
            <person name="Saibo N.J.M."/>
            <person name="Varela M.C."/>
            <person name="Egas C."/>
            <person name="Matos J."/>
            <person name="Miguel C.M."/>
            <person name="Oliveira M.M."/>
            <person name="Ricardo C.P."/>
            <person name="Goncalves S."/>
        </authorList>
    </citation>
    <scope>NUCLEOTIDE SEQUENCE [LARGE SCALE GENOMIC DNA]</scope>
    <source>
        <strain evidence="3">cv. HL8</strain>
    </source>
</reference>
<gene>
    <name evidence="2" type="primary">HIPP41_1</name>
    <name evidence="2" type="ORF">CFP56_039280</name>
</gene>
<organism evidence="2 3">
    <name type="scientific">Quercus suber</name>
    <name type="common">Cork oak</name>
    <dbReference type="NCBI Taxonomy" id="58331"/>
    <lineage>
        <taxon>Eukaryota</taxon>
        <taxon>Viridiplantae</taxon>
        <taxon>Streptophyta</taxon>
        <taxon>Embryophyta</taxon>
        <taxon>Tracheophyta</taxon>
        <taxon>Spermatophyta</taxon>
        <taxon>Magnoliopsida</taxon>
        <taxon>eudicotyledons</taxon>
        <taxon>Gunneridae</taxon>
        <taxon>Pentapetalae</taxon>
        <taxon>rosids</taxon>
        <taxon>fabids</taxon>
        <taxon>Fagales</taxon>
        <taxon>Fagaceae</taxon>
        <taxon>Quercus</taxon>
    </lineage>
</organism>
<evidence type="ECO:0000259" key="1">
    <source>
        <dbReference type="Pfam" id="PF10354"/>
    </source>
</evidence>
<dbReference type="PANTHER" id="PTHR11538:SF26">
    <property type="entry name" value="FERREDOXIN-FOLD ANTICODON-BINDING DOMAIN-CONTAINING PROTEIN 1"/>
    <property type="match status" value="1"/>
</dbReference>
<dbReference type="InterPro" id="IPR019446">
    <property type="entry name" value="BMT5-like"/>
</dbReference>
<dbReference type="EMBL" id="PKMF04000756">
    <property type="protein sequence ID" value="KAK7820027.1"/>
    <property type="molecule type" value="Genomic_DNA"/>
</dbReference>
<dbReference type="Pfam" id="PF10354">
    <property type="entry name" value="BMT5-like"/>
    <property type="match status" value="1"/>
</dbReference>
<evidence type="ECO:0000313" key="2">
    <source>
        <dbReference type="EMBL" id="KAK7820027.1"/>
    </source>
</evidence>
<sequence length="258" mass="29712">MSYYYQNEEWEVDVDEEEEEKWVKNYSSNHQILLVGEGDFSFSLSLAHSFGSASNILASSLDPYDVLMENYEDAKWNLENLEKLGASLLHGVDATKLKLHSDLRWRKFDRIIFNFPHAGYHGNEAHTRVIKMHRNLVHGFFSCARGMLRADGEIHVNHKTTAPFCHWNIRELASKNWLVLIGCVDFKKEDYPGYNNKRGDGSRCDESFPLGECSTFEFRLSPTARGIAPSIGHERSRSFHETPVQMQQWSPSLNFTSC</sequence>
<evidence type="ECO:0000313" key="3">
    <source>
        <dbReference type="Proteomes" id="UP000237347"/>
    </source>
</evidence>
<protein>
    <submittedName>
        <fullName evidence="2">Heavy metal-associated isoprenylated plant protein 41</fullName>
    </submittedName>
</protein>
<dbReference type="GO" id="GO:0070042">
    <property type="term" value="F:rRNA (uridine-N3-)-methyltransferase activity"/>
    <property type="evidence" value="ECO:0007669"/>
    <property type="project" value="InterPro"/>
</dbReference>
<dbReference type="AlphaFoldDB" id="A0AAW0J0H6"/>
<dbReference type="PANTHER" id="PTHR11538">
    <property type="entry name" value="PHENYLALANYL-TRNA SYNTHETASE"/>
    <property type="match status" value="1"/>
</dbReference>
<dbReference type="GO" id="GO:0005737">
    <property type="term" value="C:cytoplasm"/>
    <property type="evidence" value="ECO:0007669"/>
    <property type="project" value="TreeGrafter"/>
</dbReference>
<dbReference type="FunFam" id="3.40.50.150:FF:000440">
    <property type="entry name" value="Os09g0479300 protein"/>
    <property type="match status" value="1"/>
</dbReference>
<keyword evidence="3" id="KW-1185">Reference proteome</keyword>
<dbReference type="GO" id="GO:0070475">
    <property type="term" value="P:rRNA base methylation"/>
    <property type="evidence" value="ECO:0007669"/>
    <property type="project" value="InterPro"/>
</dbReference>
<comment type="caution">
    <text evidence="2">The sequence shown here is derived from an EMBL/GenBank/DDBJ whole genome shotgun (WGS) entry which is preliminary data.</text>
</comment>
<name>A0AAW0J0H6_QUESU</name>